<dbReference type="GO" id="GO:0005634">
    <property type="term" value="C:nucleus"/>
    <property type="evidence" value="ECO:0007669"/>
    <property type="project" value="TreeGrafter"/>
</dbReference>
<feature type="region of interest" description="Disordered" evidence="1">
    <location>
        <begin position="182"/>
        <end position="205"/>
    </location>
</feature>
<dbReference type="PANTHER" id="PTHR23389:SF21">
    <property type="entry name" value="ATPASE FAMILY AAA DOMAIN-CONTAINING PROTEIN 5"/>
    <property type="match status" value="1"/>
</dbReference>
<feature type="compositionally biased region" description="Basic and acidic residues" evidence="1">
    <location>
        <begin position="54"/>
        <end position="65"/>
    </location>
</feature>
<feature type="region of interest" description="Disordered" evidence="1">
    <location>
        <begin position="141"/>
        <end position="167"/>
    </location>
</feature>
<feature type="region of interest" description="Disordered" evidence="1">
    <location>
        <begin position="407"/>
        <end position="440"/>
    </location>
</feature>
<proteinExistence type="predicted"/>
<dbReference type="SUPFAM" id="SSF52540">
    <property type="entry name" value="P-loop containing nucleoside triphosphate hydrolases"/>
    <property type="match status" value="1"/>
</dbReference>
<dbReference type="Gene3D" id="3.40.50.300">
    <property type="entry name" value="P-loop containing nucleotide triphosphate hydrolases"/>
    <property type="match status" value="1"/>
</dbReference>
<dbReference type="GO" id="GO:0005524">
    <property type="term" value="F:ATP binding"/>
    <property type="evidence" value="ECO:0007669"/>
    <property type="project" value="InterPro"/>
</dbReference>
<evidence type="ECO:0000313" key="3">
    <source>
        <dbReference type="EMBL" id="KAJ8959747.1"/>
    </source>
</evidence>
<protein>
    <recommendedName>
        <fullName evidence="2">ATPase AAA-type core domain-containing protein</fullName>
    </recommendedName>
</protein>
<reference evidence="3" key="1">
    <citation type="journal article" date="2023" name="Insect Mol. Biol.">
        <title>Genome sequencing provides insights into the evolution of gene families encoding plant cell wall-degrading enzymes in longhorned beetles.</title>
        <authorList>
            <person name="Shin N.R."/>
            <person name="Okamura Y."/>
            <person name="Kirsch R."/>
            <person name="Pauchet Y."/>
        </authorList>
    </citation>
    <scope>NUCLEOTIDE SEQUENCE</scope>
    <source>
        <strain evidence="3">RBIC_L_NR</strain>
    </source>
</reference>
<feature type="compositionally biased region" description="Basic and acidic residues" evidence="1">
    <location>
        <begin position="192"/>
        <end position="205"/>
    </location>
</feature>
<feature type="region of interest" description="Disordered" evidence="1">
    <location>
        <begin position="690"/>
        <end position="715"/>
    </location>
</feature>
<feature type="compositionally biased region" description="Basic and acidic residues" evidence="1">
    <location>
        <begin position="421"/>
        <end position="435"/>
    </location>
</feature>
<dbReference type="InterPro" id="IPR003959">
    <property type="entry name" value="ATPase_AAA_core"/>
</dbReference>
<feature type="compositionally biased region" description="Basic residues" evidence="1">
    <location>
        <begin position="66"/>
        <end position="77"/>
    </location>
</feature>
<feature type="region of interest" description="Disordered" evidence="1">
    <location>
        <begin position="36"/>
        <end position="82"/>
    </location>
</feature>
<dbReference type="GO" id="GO:0003677">
    <property type="term" value="F:DNA binding"/>
    <property type="evidence" value="ECO:0007669"/>
    <property type="project" value="TreeGrafter"/>
</dbReference>
<dbReference type="AlphaFoldDB" id="A0AAV8Z7F6"/>
<sequence>MKDLTDYFTSPTKKTIISAQTATDLPLVIVIDAAASNSEEKSAKEPTVLTNIENSDKSKAKDVAHKKTRKSRKHKRKQSDPAVRNITELLSNSLSIISPNSSFTKAADPAKNGCSITSEKKIRRCIKFLSSKKEVKNLNTSLLQDESSQGGKNHKNQTGESDEQQSTSKLNAFQFMMEKRNKSIGQNSPGKHFPEDDKTGDDNNYKQRLSARRDLLQNWCESKGASKRKRDEEERDAIISYKLKKRARRFKKLLQVDDHNYDDVILKKKRKRVKTISSSSDSSIDSVAIIENSKGILTGSVLDIIEENAQDQVLNESKLKETKQGLLNFFGVVNKTGKISENCNKIEEINEEKRIKIKMFTPKLEKKKSRLSLKEIEKESKDSRDSILEESTSEQPIIVEKAKTPKMKKIVDESSQGSILEKTKTPKTPKEKMLSESEDSLTPRVLRSWKMKIKINTDDIERTEKDKDNKNEEKRAVGTKRKKCIYKELLSDESSNEGSKLRDKLRTVRKQRKASQLDEIVLSSEDENFAENKTAKNKLHKSVKIAPVFTKATPKPKLDPEVLEAKKQFLMSGIPTSLKKAIEKQQSIEEKDYEIFPSISHIQQKCETQPFWNLAEPQLNLKEYSPLKTLDQDSCRGLTNSHLDNKLNIQTEVEKVDKLKTLLNKIKADNPNYPVYKSFRLIYEKSGKMLEKQEEKTTSPKRRRSKKRHKNPNKSIEIVEQNKLETDLMEYAMWTDKYKPKCSDDIIGNSQGVKNLKKWLEIWMTFSQEINMRKKKQRNDSTSESEFDTTDCDSRDSTRLPGNTVVLGGPCGSGKSVSVYAICNELGFNVIEINSSSKRTGKRLLQELQEATQSHQVRKGEQNNFFRVSKPKILESKEHQVNKKMCVLLIEDVDVVFEQDDGFISALTQLVSTSKRPIIMTTTDSSSVYVQKFVSQYEYISFSPLSSQSLATWLQIVCLVEGLFVNQGDIGILLEYNKGDVRKTLLHLQFWVQSGGQIIRDKVPVKIVNKCISAERVSDDEQLDHKQYYIPYYLNLGLIWWNIPNIVIMPNFSNKRRSKLSENKSDEQQIETNRFKEKRKQCAMEKTKLNLVAKLYDSLAFTDIAFRKISYFDGMEPTVKNYSNDIKDSLELGECMDCYNGYSDFVHEITHTLVNGYLEEHIAISKDEPMLNMAVPERAERR</sequence>
<name>A0AAV8Z7F6_9CUCU</name>
<organism evidence="3 4">
    <name type="scientific">Rhamnusium bicolor</name>
    <dbReference type="NCBI Taxonomy" id="1586634"/>
    <lineage>
        <taxon>Eukaryota</taxon>
        <taxon>Metazoa</taxon>
        <taxon>Ecdysozoa</taxon>
        <taxon>Arthropoda</taxon>
        <taxon>Hexapoda</taxon>
        <taxon>Insecta</taxon>
        <taxon>Pterygota</taxon>
        <taxon>Neoptera</taxon>
        <taxon>Endopterygota</taxon>
        <taxon>Coleoptera</taxon>
        <taxon>Polyphaga</taxon>
        <taxon>Cucujiformia</taxon>
        <taxon>Chrysomeloidea</taxon>
        <taxon>Cerambycidae</taxon>
        <taxon>Lepturinae</taxon>
        <taxon>Rhagiini</taxon>
        <taxon>Rhamnusium</taxon>
    </lineage>
</organism>
<comment type="caution">
    <text evidence="3">The sequence shown here is derived from an EMBL/GenBank/DDBJ whole genome shotgun (WGS) entry which is preliminary data.</text>
</comment>
<feature type="compositionally biased region" description="Basic residues" evidence="1">
    <location>
        <begin position="699"/>
        <end position="712"/>
    </location>
</feature>
<dbReference type="GO" id="GO:0061860">
    <property type="term" value="F:DNA clamp unloader activity"/>
    <property type="evidence" value="ECO:0007669"/>
    <property type="project" value="TreeGrafter"/>
</dbReference>
<gene>
    <name evidence="3" type="ORF">NQ314_006176</name>
</gene>
<evidence type="ECO:0000313" key="4">
    <source>
        <dbReference type="Proteomes" id="UP001162156"/>
    </source>
</evidence>
<dbReference type="EMBL" id="JANEYF010001674">
    <property type="protein sequence ID" value="KAJ8959747.1"/>
    <property type="molecule type" value="Genomic_DNA"/>
</dbReference>
<accession>A0AAV8Z7F6</accession>
<feature type="domain" description="ATPase AAA-type core" evidence="2">
    <location>
        <begin position="806"/>
        <end position="926"/>
    </location>
</feature>
<dbReference type="GO" id="GO:0016887">
    <property type="term" value="F:ATP hydrolysis activity"/>
    <property type="evidence" value="ECO:0007669"/>
    <property type="project" value="InterPro"/>
</dbReference>
<dbReference type="PANTHER" id="PTHR23389">
    <property type="entry name" value="CHROMOSOME TRANSMISSION FIDELITY FACTOR 18"/>
    <property type="match status" value="1"/>
</dbReference>
<feature type="region of interest" description="Disordered" evidence="1">
    <location>
        <begin position="773"/>
        <end position="795"/>
    </location>
</feature>
<dbReference type="Proteomes" id="UP001162156">
    <property type="component" value="Unassembled WGS sequence"/>
</dbReference>
<evidence type="ECO:0000256" key="1">
    <source>
        <dbReference type="SAM" id="MobiDB-lite"/>
    </source>
</evidence>
<dbReference type="Pfam" id="PF00004">
    <property type="entry name" value="AAA"/>
    <property type="match status" value="1"/>
</dbReference>
<dbReference type="InterPro" id="IPR027417">
    <property type="entry name" value="P-loop_NTPase"/>
</dbReference>
<keyword evidence="4" id="KW-1185">Reference proteome</keyword>
<evidence type="ECO:0000259" key="2">
    <source>
        <dbReference type="Pfam" id="PF00004"/>
    </source>
</evidence>